<protein>
    <submittedName>
        <fullName evidence="2">Uncharacterized protein</fullName>
    </submittedName>
</protein>
<gene>
    <name evidence="2" type="ORF">SAMN04488105_105262</name>
</gene>
<feature type="chain" id="PRO_5011523267" evidence="1">
    <location>
        <begin position="25"/>
        <end position="156"/>
    </location>
</feature>
<organism evidence="2 3">
    <name type="scientific">Salipiger thiooxidans</name>
    <dbReference type="NCBI Taxonomy" id="282683"/>
    <lineage>
        <taxon>Bacteria</taxon>
        <taxon>Pseudomonadati</taxon>
        <taxon>Pseudomonadota</taxon>
        <taxon>Alphaproteobacteria</taxon>
        <taxon>Rhodobacterales</taxon>
        <taxon>Roseobacteraceae</taxon>
        <taxon>Salipiger</taxon>
    </lineage>
</organism>
<dbReference type="RefSeq" id="WP_089958282.1">
    <property type="nucleotide sequence ID" value="NZ_FNAV01000005.1"/>
</dbReference>
<keyword evidence="1" id="KW-0732">Signal</keyword>
<reference evidence="3" key="1">
    <citation type="submission" date="2016-10" db="EMBL/GenBank/DDBJ databases">
        <authorList>
            <person name="Varghese N."/>
            <person name="Submissions S."/>
        </authorList>
    </citation>
    <scope>NUCLEOTIDE SEQUENCE [LARGE SCALE GENOMIC DNA]</scope>
    <source>
        <strain evidence="3">DSM 10146</strain>
    </source>
</reference>
<accession>A0A1G7EBQ2</accession>
<evidence type="ECO:0000313" key="3">
    <source>
        <dbReference type="Proteomes" id="UP000198994"/>
    </source>
</evidence>
<name>A0A1G7EBQ2_9RHOB</name>
<sequence>MTIRTTSIGLATLVAMSVYGAAFAQSASDTDLTAQVRAQGEPEIEITEVPETLSDLVADLDGKGVAIPLTGIPEDAEIETRTLSELDMSGGGGNNVSALDNALSRAQTRLDMLQTQIDGSDAVIGAIEARGFTSDDVIGIYQTAKRSLTVLLDDRA</sequence>
<keyword evidence="3" id="KW-1185">Reference proteome</keyword>
<dbReference type="Proteomes" id="UP000198994">
    <property type="component" value="Unassembled WGS sequence"/>
</dbReference>
<dbReference type="EMBL" id="FNAV01000005">
    <property type="protein sequence ID" value="SDE61101.1"/>
    <property type="molecule type" value="Genomic_DNA"/>
</dbReference>
<evidence type="ECO:0000256" key="1">
    <source>
        <dbReference type="SAM" id="SignalP"/>
    </source>
</evidence>
<proteinExistence type="predicted"/>
<dbReference type="AlphaFoldDB" id="A0A1G7EBQ2"/>
<feature type="signal peptide" evidence="1">
    <location>
        <begin position="1"/>
        <end position="24"/>
    </location>
</feature>
<evidence type="ECO:0000313" key="2">
    <source>
        <dbReference type="EMBL" id="SDE61101.1"/>
    </source>
</evidence>
<dbReference type="OrthoDB" id="7874602at2"/>